<protein>
    <submittedName>
        <fullName evidence="1">Uncharacterized protein</fullName>
    </submittedName>
</protein>
<reference evidence="1 2" key="1">
    <citation type="submission" date="2019-03" db="EMBL/GenBank/DDBJ databases">
        <authorList>
            <consortium name="Pathogen Informatics"/>
        </authorList>
    </citation>
    <scope>NUCLEOTIDE SEQUENCE [LARGE SCALE GENOMIC DNA]</scope>
    <source>
        <strain evidence="1 2">NCTC12998</strain>
    </source>
</reference>
<name>A0A485A961_RAOPL</name>
<evidence type="ECO:0000313" key="2">
    <source>
        <dbReference type="Proteomes" id="UP000345637"/>
    </source>
</evidence>
<accession>A0A485A961</accession>
<gene>
    <name evidence="1" type="ORF">NCTC12998_00515</name>
</gene>
<dbReference type="AlphaFoldDB" id="A0A485A961"/>
<sequence length="82" mass="8933">MIWPFRQLLRQFLLTGLQQRAVGEQADRRGAEHFSGQQHPLVGDGRAALAHQLPGMQRCSDGKTGAETLGDRGFPADVAHIG</sequence>
<proteinExistence type="predicted"/>
<dbReference type="EMBL" id="CAADJE010000008">
    <property type="protein sequence ID" value="VFS57364.1"/>
    <property type="molecule type" value="Genomic_DNA"/>
</dbReference>
<dbReference type="Proteomes" id="UP000345637">
    <property type="component" value="Unassembled WGS sequence"/>
</dbReference>
<evidence type="ECO:0000313" key="1">
    <source>
        <dbReference type="EMBL" id="VFS57364.1"/>
    </source>
</evidence>
<organism evidence="1 2">
    <name type="scientific">Raoultella planticola</name>
    <name type="common">Klebsiella planticola</name>
    <dbReference type="NCBI Taxonomy" id="575"/>
    <lineage>
        <taxon>Bacteria</taxon>
        <taxon>Pseudomonadati</taxon>
        <taxon>Pseudomonadota</taxon>
        <taxon>Gammaproteobacteria</taxon>
        <taxon>Enterobacterales</taxon>
        <taxon>Enterobacteriaceae</taxon>
        <taxon>Klebsiella/Raoultella group</taxon>
        <taxon>Raoultella</taxon>
    </lineage>
</organism>